<dbReference type="GeneID" id="81438159"/>
<reference evidence="3" key="2">
    <citation type="journal article" date="2023" name="IMA Fungus">
        <title>Comparative genomic study of the Penicillium genus elucidates a diverse pangenome and 15 lateral gene transfer events.</title>
        <authorList>
            <person name="Petersen C."/>
            <person name="Sorensen T."/>
            <person name="Nielsen M.R."/>
            <person name="Sondergaard T.E."/>
            <person name="Sorensen J.L."/>
            <person name="Fitzpatrick D.A."/>
            <person name="Frisvad J.C."/>
            <person name="Nielsen K.L."/>
        </authorList>
    </citation>
    <scope>NUCLEOTIDE SEQUENCE</scope>
    <source>
        <strain evidence="3">IBT 29864</strain>
    </source>
</reference>
<evidence type="ECO:0000256" key="1">
    <source>
        <dbReference type="SAM" id="Coils"/>
    </source>
</evidence>
<proteinExistence type="predicted"/>
<dbReference type="Proteomes" id="UP001147782">
    <property type="component" value="Unassembled WGS sequence"/>
</dbReference>
<evidence type="ECO:0000313" key="3">
    <source>
        <dbReference type="EMBL" id="KAJ5369959.1"/>
    </source>
</evidence>
<comment type="caution">
    <text evidence="3">The sequence shown here is derived from an EMBL/GenBank/DDBJ whole genome shotgun (WGS) entry which is preliminary data.</text>
</comment>
<dbReference type="AlphaFoldDB" id="A0A9W9S2Q5"/>
<keyword evidence="4" id="KW-1185">Reference proteome</keyword>
<evidence type="ECO:0000256" key="2">
    <source>
        <dbReference type="SAM" id="MobiDB-lite"/>
    </source>
</evidence>
<dbReference type="RefSeq" id="XP_056554393.1">
    <property type="nucleotide sequence ID" value="XM_056698980.1"/>
</dbReference>
<dbReference type="EMBL" id="JAPZBS010000005">
    <property type="protein sequence ID" value="KAJ5369959.1"/>
    <property type="molecule type" value="Genomic_DNA"/>
</dbReference>
<gene>
    <name evidence="3" type="ORF">N7496_006051</name>
</gene>
<evidence type="ECO:0000313" key="4">
    <source>
        <dbReference type="Proteomes" id="UP001147782"/>
    </source>
</evidence>
<feature type="region of interest" description="Disordered" evidence="2">
    <location>
        <begin position="1"/>
        <end position="23"/>
    </location>
</feature>
<reference evidence="3" key="1">
    <citation type="submission" date="2022-11" db="EMBL/GenBank/DDBJ databases">
        <authorList>
            <person name="Petersen C."/>
        </authorList>
    </citation>
    <scope>NUCLEOTIDE SEQUENCE</scope>
    <source>
        <strain evidence="3">IBT 29864</strain>
    </source>
</reference>
<sequence length="256" mass="28603">MPRVPAVPAPARVVRRSAAGGQTSTRALRTLRTGVDQAPHYVSKGAQIRSTGPATPPPKMTSRKAMPTDFEIVHENCTKMIKSAEERHHRLMARLTEQQQEASEAEQRFRAERAQLNAKVRQTTLEKQKAVEEVRKLREQNSALQQRLDTVSSDCQNHITRDEFHMTLKELHSVSSSVTDKITSKMNESQESQYVYFGTCLPGPDVAQDSWTAQTGQFTMTENPLLPESTGPLFDASNPQNLSEFDTYGTMPDGMS</sequence>
<protein>
    <submittedName>
        <fullName evidence="3">Uncharacterized protein</fullName>
    </submittedName>
</protein>
<organism evidence="3 4">
    <name type="scientific">Penicillium cataractarum</name>
    <dbReference type="NCBI Taxonomy" id="2100454"/>
    <lineage>
        <taxon>Eukaryota</taxon>
        <taxon>Fungi</taxon>
        <taxon>Dikarya</taxon>
        <taxon>Ascomycota</taxon>
        <taxon>Pezizomycotina</taxon>
        <taxon>Eurotiomycetes</taxon>
        <taxon>Eurotiomycetidae</taxon>
        <taxon>Eurotiales</taxon>
        <taxon>Aspergillaceae</taxon>
        <taxon>Penicillium</taxon>
    </lineage>
</organism>
<dbReference type="OrthoDB" id="4356453at2759"/>
<name>A0A9W9S2Q5_9EURO</name>
<keyword evidence="1" id="KW-0175">Coiled coil</keyword>
<feature type="region of interest" description="Disordered" evidence="2">
    <location>
        <begin position="233"/>
        <end position="256"/>
    </location>
</feature>
<feature type="region of interest" description="Disordered" evidence="2">
    <location>
        <begin position="41"/>
        <end position="63"/>
    </location>
</feature>
<feature type="compositionally biased region" description="Low complexity" evidence="2">
    <location>
        <begin position="9"/>
        <end position="19"/>
    </location>
</feature>
<feature type="coiled-coil region" evidence="1">
    <location>
        <begin position="81"/>
        <end position="154"/>
    </location>
</feature>
<accession>A0A9W9S2Q5</accession>